<gene>
    <name evidence="3" type="ORF">MMINT_01420</name>
</gene>
<name>R9T477_METII</name>
<keyword evidence="4" id="KW-1185">Reference proteome</keyword>
<evidence type="ECO:0000313" key="4">
    <source>
        <dbReference type="Proteomes" id="UP000014070"/>
    </source>
</evidence>
<dbReference type="Proteomes" id="UP000014070">
    <property type="component" value="Chromosome"/>
</dbReference>
<evidence type="ECO:0000256" key="2">
    <source>
        <dbReference type="SAM" id="Phobius"/>
    </source>
</evidence>
<comment type="subcellular location">
    <subcellularLocation>
        <location evidence="1">Cell envelope</location>
    </subcellularLocation>
</comment>
<dbReference type="Gene3D" id="2.60.40.4270">
    <property type="entry name" value="Listeria-Bacteroides repeat domain"/>
    <property type="match status" value="1"/>
</dbReference>
<sequence>MKTEKRLTMALSVLVALMMLAVPLASSSNLFVDGGQTNSNGDAPNLGAAGDTLTINLNIPENSLDVIDYDDLKDNLTTTNIIYSVDAKNGVIRAICDSDESSKQVQIKTVLDAIKTALGSDGRMAAYDLTFSGDYTTVEEKIEGQITANAVWKLKNTYGEVSIITKGLGEDSEKIKAYKYVDASKKTELNIDDLPTYLKTAGNGYVVNLKSSNDQPVYTYIVTDSKGNKVVDGDKIESGSVLTATYTFDSLNYGTISVNSPIFDNAVTFYVAKTTGALQVATTTYWMIFNALVNEEYLNDVMDSNNPAASVPNFTETPSAIETPFTANDGSCKINSWTNGTENYALNSNSTISIGSELTLNAEFTTFPVKFMVNGQVQIVNVKYGEFSKASCPFDTAGMTVWISVDDGGVKSIFNFDRSAEDLQKELVKSTSEKTLTLIALFSAYDETAYVTFNAADGAYFGDKKDKITEVIIPVAKGTTADKIPMPANPSKDADGKSYLFAYWAADGSEYEFKSTNKVDDAGLELTANFVEYTFTVNFFIDDNKYIVLYCNGDLTYNSTSKKVDVSNVTGALYDGKTYLAADIGADLTSKLIPTKAGYNFVQWNDKDGKMMLTLGIDAKEYVEVTNAGFSKISANTDLYAEFDAAEYVIIYSGNTAAATNNMIQVGTVGESLNFFSDSTFSNDGYKLKEWNTRPDGKGTTYALGSAFTLSGADYDKLSKISKDNMTIPDGIDHGFTLYAIWEKVGSSDNPSGNTDGDNDNSSNTDTYLLAGILVVIIILIIVVAVVLRKKQ</sequence>
<dbReference type="GeneID" id="41322581"/>
<dbReference type="RefSeq" id="WP_020448070.1">
    <property type="nucleotide sequence ID" value="NC_021353.1"/>
</dbReference>
<evidence type="ECO:0008006" key="5">
    <source>
        <dbReference type="Google" id="ProtNLM"/>
    </source>
</evidence>
<dbReference type="Pfam" id="PF09479">
    <property type="entry name" value="Flg_new"/>
    <property type="match status" value="1"/>
</dbReference>
<proteinExistence type="predicted"/>
<evidence type="ECO:0000313" key="3">
    <source>
        <dbReference type="EMBL" id="AGN25545.1"/>
    </source>
</evidence>
<accession>R9T477</accession>
<dbReference type="InterPro" id="IPR042229">
    <property type="entry name" value="Listeria/Bacterioides_rpt_sf"/>
</dbReference>
<protein>
    <recommendedName>
        <fullName evidence="5">Bacterial repeat domain-containing protein</fullName>
    </recommendedName>
</protein>
<dbReference type="EMBL" id="CP005934">
    <property type="protein sequence ID" value="AGN25545.1"/>
    <property type="molecule type" value="Genomic_DNA"/>
</dbReference>
<dbReference type="KEGG" id="mer:MMINT_01420"/>
<reference evidence="3 4" key="1">
    <citation type="journal article" date="2013" name="Genome Announc.">
        <title>Genome sequence of 'Candidatus Methanomassiliicoccus intestinalis' Issoire-Mx1, a third thermoplasmatales-related methanogenic archaeon from human feces.</title>
        <authorList>
            <person name="Borrel G."/>
            <person name="Harris H.M."/>
            <person name="Parisot N."/>
            <person name="Gaci N."/>
            <person name="Tottey W."/>
            <person name="Mihajlovski A."/>
            <person name="Deane J."/>
            <person name="Gribaldo S."/>
            <person name="Bardot O."/>
            <person name="Peyretaillade E."/>
            <person name="Peyret P."/>
            <person name="O'Toole P.W."/>
            <person name="Brugere J.F."/>
        </authorList>
    </citation>
    <scope>NUCLEOTIDE SEQUENCE [LARGE SCALE GENOMIC DNA]</scope>
    <source>
        <strain evidence="3 4">Issoire-Mx1</strain>
    </source>
</reference>
<keyword evidence="2" id="KW-1133">Transmembrane helix</keyword>
<dbReference type="HOGENOM" id="CLU_306894_0_0_2"/>
<evidence type="ECO:0000256" key="1">
    <source>
        <dbReference type="ARBA" id="ARBA00004196"/>
    </source>
</evidence>
<dbReference type="InParanoid" id="R9T477"/>
<keyword evidence="2" id="KW-0472">Membrane</keyword>
<dbReference type="InterPro" id="IPR013378">
    <property type="entry name" value="InlB-like_B-rpt"/>
</dbReference>
<keyword evidence="2" id="KW-0812">Transmembrane</keyword>
<dbReference type="AlphaFoldDB" id="R9T477"/>
<organism evidence="3 4">
    <name type="scientific">Methanomassiliicoccus intestinalis (strain Issoire-Mx1)</name>
    <dbReference type="NCBI Taxonomy" id="1295009"/>
    <lineage>
        <taxon>Archaea</taxon>
        <taxon>Methanobacteriati</taxon>
        <taxon>Thermoplasmatota</taxon>
        <taxon>Thermoplasmata</taxon>
        <taxon>Methanomassiliicoccales</taxon>
        <taxon>Methanomassiliicoccaceae</taxon>
        <taxon>Methanomassiliicoccus</taxon>
    </lineage>
</organism>
<feature type="transmembrane region" description="Helical" evidence="2">
    <location>
        <begin position="768"/>
        <end position="788"/>
    </location>
</feature>